<keyword evidence="4" id="KW-1185">Reference proteome</keyword>
<organism evidence="4 5">
    <name type="scientific">Macrostomum lignano</name>
    <dbReference type="NCBI Taxonomy" id="282301"/>
    <lineage>
        <taxon>Eukaryota</taxon>
        <taxon>Metazoa</taxon>
        <taxon>Spiralia</taxon>
        <taxon>Lophotrochozoa</taxon>
        <taxon>Platyhelminthes</taxon>
        <taxon>Rhabditophora</taxon>
        <taxon>Macrostomorpha</taxon>
        <taxon>Macrostomida</taxon>
        <taxon>Macrostomidae</taxon>
        <taxon>Macrostomum</taxon>
    </lineage>
</organism>
<evidence type="ECO:0000259" key="3">
    <source>
        <dbReference type="Pfam" id="PF24973"/>
    </source>
</evidence>
<dbReference type="InterPro" id="IPR056863">
    <property type="entry name" value="LMN_ATRN_NET-like_EGF"/>
</dbReference>
<evidence type="ECO:0000256" key="2">
    <source>
        <dbReference type="SAM" id="Phobius"/>
    </source>
</evidence>
<feature type="compositionally biased region" description="Low complexity" evidence="1">
    <location>
        <begin position="763"/>
        <end position="775"/>
    </location>
</feature>
<feature type="transmembrane region" description="Helical" evidence="2">
    <location>
        <begin position="636"/>
        <end position="654"/>
    </location>
</feature>
<accession>A0A1I8F5G5</accession>
<protein>
    <submittedName>
        <fullName evidence="5">EGF-like domain-containing protein</fullName>
    </submittedName>
</protein>
<evidence type="ECO:0000256" key="1">
    <source>
        <dbReference type="SAM" id="MobiDB-lite"/>
    </source>
</evidence>
<feature type="region of interest" description="Disordered" evidence="1">
    <location>
        <begin position="663"/>
        <end position="691"/>
    </location>
</feature>
<feature type="domain" description="Laminin/attractin/netrin-like EGF" evidence="3">
    <location>
        <begin position="372"/>
        <end position="414"/>
    </location>
</feature>
<dbReference type="AlphaFoldDB" id="A0A1I8F5G5"/>
<keyword evidence="2" id="KW-1133">Transmembrane helix</keyword>
<dbReference type="Proteomes" id="UP000095280">
    <property type="component" value="Unplaced"/>
</dbReference>
<sequence>ERTRSTPLLWPEPPSSAFRLSTLPGGRGRPGGTTERHPPPPGLSTTCTPYGARCSRPSERQAGPIAVPASPCEATRSSEPGAAVRCFAPRPPRRPCSDILSLLLGNSLELRRGDTLLTSCSICTEKSLPMPRITCFPIHCVSLLNTEQADAAHAADHQPAAAPSAPAQLAASSPAVWAAPGSSLGSRAAASACQPPSSSRCVQTEACGKFGIEVFAASDWLAALSALNGTGCDNPDLLCNPAWPAAARPWLVRRLSGRQRRRPVSCRWLRKPSAGEAACASPSSWHFDACPRLRTSVRMGIIIAIWSGRFALTEIDGFRCECRPGYNWNNATQICEPVCTRGCNATQAAFAPSRTFVPAYSVTPRDTCDVACDCNGHSNCARSVARRPSHLPVLPHNTRGSHCQFCSPLHAGAPPLARRACPAASNFSWIQQGPSIDDAVCMGCDGNTEGSRCEQCSRGNYRLGFKPPAALQALPVQRALGFLPAGHGQGCDCQNNTRTSCTDRDQRCARAAVRRCYHKMGVNNYFCLDYRHSQKACGVPDPPATLPTGRTLFFQTSFAAPADLYLALSDRTFVVNNTVDANGFWSNLVSIDYQAAATLPRQPDGRRRRRSVVSDPPVLSDRVWKTRTTSTCWCSFSMFFSCFFLLFGLVVLAWKARQAHSRRVARQRRERERQSMAARRSPCGAGEPGVPGEPLVTGAAGKAGQARALCTVLIIQLPLPHPQPGGSFCLGSALVLNPRSGAVFARQSARRLISKPSSALINQPHQQPQQTHQQPGLPAGCSSPTMRKLPRPPPTRDCCCEDGERDEAVELATPSGAMSIEGPPNLSNLHGNSVHPDPNRRNPMKLLPERSSPFLRRQLPLWRSLLPKGGFYLAEAAQFRANVRDSKSVGAAAVFFACARFKITDLACRLTASPGLGFAKLTKASPVLVAACLGAGQSASADHGRHFNLRVTVWSADCTRTVALNFEAPEGLLEARDGAAGLALASASAQRLRLRVSTAAVTPAGSWSPHFDAGTEKTLWTGLAMGRLTPTALACWDGCLRSRVAIFSPDRCGDS</sequence>
<dbReference type="WBParaSite" id="maker-unitig_21162-snap-gene-0.3-mRNA-1">
    <property type="protein sequence ID" value="maker-unitig_21162-snap-gene-0.3-mRNA-1"/>
    <property type="gene ID" value="maker-unitig_21162-snap-gene-0.3"/>
</dbReference>
<dbReference type="Pfam" id="PF24973">
    <property type="entry name" value="EGF_LMN_ATRN"/>
    <property type="match status" value="1"/>
</dbReference>
<keyword evidence="2" id="KW-0812">Transmembrane</keyword>
<keyword evidence="2" id="KW-0472">Membrane</keyword>
<evidence type="ECO:0000313" key="5">
    <source>
        <dbReference type="WBParaSite" id="maker-unitig_21162-snap-gene-0.3-mRNA-1"/>
    </source>
</evidence>
<evidence type="ECO:0000313" key="4">
    <source>
        <dbReference type="Proteomes" id="UP000095280"/>
    </source>
</evidence>
<feature type="region of interest" description="Disordered" evidence="1">
    <location>
        <begin position="761"/>
        <end position="801"/>
    </location>
</feature>
<feature type="region of interest" description="Disordered" evidence="1">
    <location>
        <begin position="1"/>
        <end position="45"/>
    </location>
</feature>
<reference evidence="5" key="1">
    <citation type="submission" date="2016-11" db="UniProtKB">
        <authorList>
            <consortium name="WormBaseParasite"/>
        </authorList>
    </citation>
    <scope>IDENTIFICATION</scope>
</reference>
<proteinExistence type="predicted"/>
<feature type="region of interest" description="Disordered" evidence="1">
    <location>
        <begin position="815"/>
        <end position="838"/>
    </location>
</feature>
<name>A0A1I8F5G5_9PLAT</name>